<evidence type="ECO:0000313" key="2">
    <source>
        <dbReference type="Proteomes" id="UP000005239"/>
    </source>
</evidence>
<organism evidence="1 2">
    <name type="scientific">Pristionchus pacificus</name>
    <name type="common">Parasitic nematode worm</name>
    <dbReference type="NCBI Taxonomy" id="54126"/>
    <lineage>
        <taxon>Eukaryota</taxon>
        <taxon>Metazoa</taxon>
        <taxon>Ecdysozoa</taxon>
        <taxon>Nematoda</taxon>
        <taxon>Chromadorea</taxon>
        <taxon>Rhabditida</taxon>
        <taxon>Rhabditina</taxon>
        <taxon>Diplogasteromorpha</taxon>
        <taxon>Diplogasteroidea</taxon>
        <taxon>Neodiplogasteridae</taxon>
        <taxon>Pristionchus</taxon>
    </lineage>
</organism>
<keyword evidence="2" id="KW-1185">Reference proteome</keyword>
<accession>A0A2A6BWN9</accession>
<proteinExistence type="predicted"/>
<evidence type="ECO:0000313" key="1">
    <source>
        <dbReference type="EnsemblMetazoa" id="PPA46100.1"/>
    </source>
</evidence>
<dbReference type="EnsemblMetazoa" id="PPA46100.1">
    <property type="protein sequence ID" value="PPA46100.1"/>
    <property type="gene ID" value="WBGene00284469"/>
</dbReference>
<dbReference type="AlphaFoldDB" id="A0A2A6BWN9"/>
<reference evidence="1" key="2">
    <citation type="submission" date="2022-06" db="UniProtKB">
        <authorList>
            <consortium name="EnsemblMetazoa"/>
        </authorList>
    </citation>
    <scope>IDENTIFICATION</scope>
    <source>
        <strain evidence="1">PS312</strain>
    </source>
</reference>
<dbReference type="Proteomes" id="UP000005239">
    <property type="component" value="Unassembled WGS sequence"/>
</dbReference>
<accession>A0A8R1V1T0</accession>
<protein>
    <submittedName>
        <fullName evidence="1">Uncharacterized protein</fullName>
    </submittedName>
</protein>
<gene>
    <name evidence="1" type="primary">WBGene00284469</name>
</gene>
<name>A0A2A6BWN9_PRIPA</name>
<sequence>MKFTVFLLLACALLALAVDASEPSSPQTLSSGRARARRSPNMLRLATDRRMRVARRARSE</sequence>
<reference evidence="2" key="1">
    <citation type="journal article" date="2008" name="Nat. Genet.">
        <title>The Pristionchus pacificus genome provides a unique perspective on nematode lifestyle and parasitism.</title>
        <authorList>
            <person name="Dieterich C."/>
            <person name="Clifton S.W."/>
            <person name="Schuster L.N."/>
            <person name="Chinwalla A."/>
            <person name="Delehaunty K."/>
            <person name="Dinkelacker I."/>
            <person name="Fulton L."/>
            <person name="Fulton R."/>
            <person name="Godfrey J."/>
            <person name="Minx P."/>
            <person name="Mitreva M."/>
            <person name="Roeseler W."/>
            <person name="Tian H."/>
            <person name="Witte H."/>
            <person name="Yang S.P."/>
            <person name="Wilson R.K."/>
            <person name="Sommer R.J."/>
        </authorList>
    </citation>
    <scope>NUCLEOTIDE SEQUENCE [LARGE SCALE GENOMIC DNA]</scope>
    <source>
        <strain evidence="2">PS312</strain>
    </source>
</reference>